<keyword evidence="1" id="KW-0732">Signal</keyword>
<name>A0A919GGZ3_9ACTN</name>
<proteinExistence type="predicted"/>
<reference evidence="2" key="1">
    <citation type="journal article" date="2014" name="Int. J. Syst. Evol. Microbiol.">
        <title>Complete genome sequence of Corynebacterium casei LMG S-19264T (=DSM 44701T), isolated from a smear-ripened cheese.</title>
        <authorList>
            <consortium name="US DOE Joint Genome Institute (JGI-PGF)"/>
            <person name="Walter F."/>
            <person name="Albersmeier A."/>
            <person name="Kalinowski J."/>
            <person name="Ruckert C."/>
        </authorList>
    </citation>
    <scope>NUCLEOTIDE SEQUENCE</scope>
    <source>
        <strain evidence="2">JCM 4646</strain>
    </source>
</reference>
<evidence type="ECO:0000256" key="1">
    <source>
        <dbReference type="SAM" id="SignalP"/>
    </source>
</evidence>
<evidence type="ECO:0000313" key="3">
    <source>
        <dbReference type="Proteomes" id="UP000617734"/>
    </source>
</evidence>
<protein>
    <recommendedName>
        <fullName evidence="4">Peptidase inhibitor family I36</fullName>
    </recommendedName>
</protein>
<feature type="signal peptide" evidence="1">
    <location>
        <begin position="1"/>
        <end position="23"/>
    </location>
</feature>
<keyword evidence="3" id="KW-1185">Reference proteome</keyword>
<dbReference type="AlphaFoldDB" id="A0A919GGZ3"/>
<evidence type="ECO:0008006" key="4">
    <source>
        <dbReference type="Google" id="ProtNLM"/>
    </source>
</evidence>
<accession>A0A919GGZ3</accession>
<evidence type="ECO:0000313" key="2">
    <source>
        <dbReference type="EMBL" id="GHH83823.1"/>
    </source>
</evidence>
<feature type="chain" id="PRO_5038710750" description="Peptidase inhibitor family I36" evidence="1">
    <location>
        <begin position="24"/>
        <end position="126"/>
    </location>
</feature>
<dbReference type="Proteomes" id="UP000617734">
    <property type="component" value="Unassembled WGS sequence"/>
</dbReference>
<dbReference type="RefSeq" id="WP_190215104.1">
    <property type="nucleotide sequence ID" value="NZ_BNBO01000068.1"/>
</dbReference>
<comment type="caution">
    <text evidence="2">The sequence shown here is derived from an EMBL/GenBank/DDBJ whole genome shotgun (WGS) entry which is preliminary data.</text>
</comment>
<reference evidence="2" key="2">
    <citation type="submission" date="2020-09" db="EMBL/GenBank/DDBJ databases">
        <authorList>
            <person name="Sun Q."/>
            <person name="Ohkuma M."/>
        </authorList>
    </citation>
    <scope>NUCLEOTIDE SEQUENCE</scope>
    <source>
        <strain evidence="2">JCM 4646</strain>
    </source>
</reference>
<sequence>MNVRRYAGAALAAAAFASLTVVAVPSAQATSRYGCDWPYVCFYATESSTTPVAKYKDLGEQPLSETAQRALKVYNSRNDDRVKLWMFNQYWECVNPNQAKATWSGKTTPHGINWPMKIKIEDAAKC</sequence>
<dbReference type="GeneID" id="95357434"/>
<gene>
    <name evidence="2" type="ORF">GCM10018781_71840</name>
</gene>
<organism evidence="2 3">
    <name type="scientific">Kitasatospora indigofera</name>
    <dbReference type="NCBI Taxonomy" id="67307"/>
    <lineage>
        <taxon>Bacteria</taxon>
        <taxon>Bacillati</taxon>
        <taxon>Actinomycetota</taxon>
        <taxon>Actinomycetes</taxon>
        <taxon>Kitasatosporales</taxon>
        <taxon>Streptomycetaceae</taxon>
        <taxon>Kitasatospora</taxon>
    </lineage>
</organism>
<dbReference type="EMBL" id="BNBO01000068">
    <property type="protein sequence ID" value="GHH83823.1"/>
    <property type="molecule type" value="Genomic_DNA"/>
</dbReference>